<name>A0AAV9VCZ4_9PEZI</name>
<keyword evidence="1" id="KW-0472">Membrane</keyword>
<evidence type="ECO:0000256" key="1">
    <source>
        <dbReference type="SAM" id="Phobius"/>
    </source>
</evidence>
<dbReference type="Proteomes" id="UP001375240">
    <property type="component" value="Unassembled WGS sequence"/>
</dbReference>
<keyword evidence="1" id="KW-1133">Transmembrane helix</keyword>
<dbReference type="EMBL" id="JAVHNQ010000002">
    <property type="protein sequence ID" value="KAK6355456.1"/>
    <property type="molecule type" value="Genomic_DNA"/>
</dbReference>
<organism evidence="2 3">
    <name type="scientific">Orbilia brochopaga</name>
    <dbReference type="NCBI Taxonomy" id="3140254"/>
    <lineage>
        <taxon>Eukaryota</taxon>
        <taxon>Fungi</taxon>
        <taxon>Dikarya</taxon>
        <taxon>Ascomycota</taxon>
        <taxon>Pezizomycotina</taxon>
        <taxon>Orbiliomycetes</taxon>
        <taxon>Orbiliales</taxon>
        <taxon>Orbiliaceae</taxon>
        <taxon>Orbilia</taxon>
    </lineage>
</organism>
<evidence type="ECO:0000313" key="2">
    <source>
        <dbReference type="EMBL" id="KAK6355456.1"/>
    </source>
</evidence>
<feature type="transmembrane region" description="Helical" evidence="1">
    <location>
        <begin position="73"/>
        <end position="94"/>
    </location>
</feature>
<proteinExistence type="predicted"/>
<protein>
    <submittedName>
        <fullName evidence="2">Uncharacterized protein</fullName>
    </submittedName>
</protein>
<keyword evidence="3" id="KW-1185">Reference proteome</keyword>
<accession>A0AAV9VCZ4</accession>
<comment type="caution">
    <text evidence="2">The sequence shown here is derived from an EMBL/GenBank/DDBJ whole genome shotgun (WGS) entry which is preliminary data.</text>
</comment>
<evidence type="ECO:0000313" key="3">
    <source>
        <dbReference type="Proteomes" id="UP001375240"/>
    </source>
</evidence>
<keyword evidence="1" id="KW-0812">Transmembrane</keyword>
<dbReference type="AlphaFoldDB" id="A0AAV9VCZ4"/>
<sequence>MPCSAHPEPFAYINPSYDPPLKVYIILFEVALHHDLERAGEAHILARPFFRRYYTRAYYGSPVRTAFPRRNCFYMPVTPLLMVVAAPWILWWSLRGAATRMKRWAVSGATAAWDWVQSWR</sequence>
<reference evidence="2 3" key="1">
    <citation type="submission" date="2019-10" db="EMBL/GenBank/DDBJ databases">
        <authorList>
            <person name="Palmer J.M."/>
        </authorList>
    </citation>
    <scope>NUCLEOTIDE SEQUENCE [LARGE SCALE GENOMIC DNA]</scope>
    <source>
        <strain evidence="2 3">TWF696</strain>
    </source>
</reference>
<gene>
    <name evidence="2" type="ORF">TWF696_004553</name>
</gene>